<protein>
    <recommendedName>
        <fullName evidence="1">Heterokaryon incompatibility domain-containing protein</fullName>
    </recommendedName>
</protein>
<dbReference type="Pfam" id="PF06985">
    <property type="entry name" value="HET"/>
    <property type="match status" value="1"/>
</dbReference>
<dbReference type="Proteomes" id="UP000800038">
    <property type="component" value="Unassembled WGS sequence"/>
</dbReference>
<dbReference type="PANTHER" id="PTHR33112:SF10">
    <property type="entry name" value="TOL"/>
    <property type="match status" value="1"/>
</dbReference>
<evidence type="ECO:0000313" key="3">
    <source>
        <dbReference type="Proteomes" id="UP000800038"/>
    </source>
</evidence>
<dbReference type="PANTHER" id="PTHR33112">
    <property type="entry name" value="DOMAIN PROTEIN, PUTATIVE-RELATED"/>
    <property type="match status" value="1"/>
</dbReference>
<evidence type="ECO:0000259" key="1">
    <source>
        <dbReference type="Pfam" id="PF06985"/>
    </source>
</evidence>
<dbReference type="OrthoDB" id="2958217at2759"/>
<proteinExistence type="predicted"/>
<name>A0A6A5SQG6_9PLEO</name>
<sequence length="320" mass="36292">MILSAFFPGVSTRDGLPQALDWLVQCQTKHATCAADTDTHWKPKRLLRCADGLVRVLDTTSERPRGPYAILSHRWGSNPNFIVLTADNTSAFSKGVSLCSLLQNFRDVLDIVQQLGIVYLWIDSLCILHSEIASVYTNCLVNIATHNPSTPKDSAFSTPRKNQDLRRDPSIMWHGFCTTSKLYSLYDWTLNGHGALRSSRLSTRAWVFQECLLSPRILHVGSSQMFWECNELALASECYPLGIPDKVRHAYGHRPFNISARELRPRRDADGHNTRPEPYDDAWKWMIGEYASCQLTYSPKDKQVALAGITRKLAELWHDD</sequence>
<dbReference type="EMBL" id="ML976043">
    <property type="protein sequence ID" value="KAF1941769.1"/>
    <property type="molecule type" value="Genomic_DNA"/>
</dbReference>
<feature type="domain" description="Heterokaryon incompatibility" evidence="1">
    <location>
        <begin position="68"/>
        <end position="210"/>
    </location>
</feature>
<organism evidence="2 3">
    <name type="scientific">Clathrospora elynae</name>
    <dbReference type="NCBI Taxonomy" id="706981"/>
    <lineage>
        <taxon>Eukaryota</taxon>
        <taxon>Fungi</taxon>
        <taxon>Dikarya</taxon>
        <taxon>Ascomycota</taxon>
        <taxon>Pezizomycotina</taxon>
        <taxon>Dothideomycetes</taxon>
        <taxon>Pleosporomycetidae</taxon>
        <taxon>Pleosporales</taxon>
        <taxon>Diademaceae</taxon>
        <taxon>Clathrospora</taxon>
    </lineage>
</organism>
<accession>A0A6A5SQG6</accession>
<dbReference type="InterPro" id="IPR010730">
    <property type="entry name" value="HET"/>
</dbReference>
<keyword evidence="3" id="KW-1185">Reference proteome</keyword>
<reference evidence="2" key="1">
    <citation type="journal article" date="2020" name="Stud. Mycol.">
        <title>101 Dothideomycetes genomes: a test case for predicting lifestyles and emergence of pathogens.</title>
        <authorList>
            <person name="Haridas S."/>
            <person name="Albert R."/>
            <person name="Binder M."/>
            <person name="Bloem J."/>
            <person name="Labutti K."/>
            <person name="Salamov A."/>
            <person name="Andreopoulos B."/>
            <person name="Baker S."/>
            <person name="Barry K."/>
            <person name="Bills G."/>
            <person name="Bluhm B."/>
            <person name="Cannon C."/>
            <person name="Castanera R."/>
            <person name="Culley D."/>
            <person name="Daum C."/>
            <person name="Ezra D."/>
            <person name="Gonzalez J."/>
            <person name="Henrissat B."/>
            <person name="Kuo A."/>
            <person name="Liang C."/>
            <person name="Lipzen A."/>
            <person name="Lutzoni F."/>
            <person name="Magnuson J."/>
            <person name="Mondo S."/>
            <person name="Nolan M."/>
            <person name="Ohm R."/>
            <person name="Pangilinan J."/>
            <person name="Park H.-J."/>
            <person name="Ramirez L."/>
            <person name="Alfaro M."/>
            <person name="Sun H."/>
            <person name="Tritt A."/>
            <person name="Yoshinaga Y."/>
            <person name="Zwiers L.-H."/>
            <person name="Turgeon B."/>
            <person name="Goodwin S."/>
            <person name="Spatafora J."/>
            <person name="Crous P."/>
            <person name="Grigoriev I."/>
        </authorList>
    </citation>
    <scope>NUCLEOTIDE SEQUENCE</scope>
    <source>
        <strain evidence="2">CBS 161.51</strain>
    </source>
</reference>
<dbReference type="AlphaFoldDB" id="A0A6A5SQG6"/>
<evidence type="ECO:0000313" key="2">
    <source>
        <dbReference type="EMBL" id="KAF1941769.1"/>
    </source>
</evidence>
<gene>
    <name evidence="2" type="ORF">EJ02DRAFT_491191</name>
</gene>